<dbReference type="AlphaFoldDB" id="A0A1G6LVI7"/>
<proteinExistence type="predicted"/>
<dbReference type="OrthoDB" id="7808699at2"/>
<evidence type="ECO:0000313" key="2">
    <source>
        <dbReference type="Proteomes" id="UP000198908"/>
    </source>
</evidence>
<keyword evidence="2" id="KW-1185">Reference proteome</keyword>
<dbReference type="STRING" id="416944.SAMN05421548_10750"/>
<gene>
    <name evidence="1" type="ORF">SAMN05421548_10750</name>
</gene>
<organism evidence="1 2">
    <name type="scientific">Paraburkholderia lycopersici</name>
    <dbReference type="NCBI Taxonomy" id="416944"/>
    <lineage>
        <taxon>Bacteria</taxon>
        <taxon>Pseudomonadati</taxon>
        <taxon>Pseudomonadota</taxon>
        <taxon>Betaproteobacteria</taxon>
        <taxon>Burkholderiales</taxon>
        <taxon>Burkholderiaceae</taxon>
        <taxon>Paraburkholderia</taxon>
    </lineage>
</organism>
<dbReference type="EMBL" id="FMYQ01000007">
    <property type="protein sequence ID" value="SDC47097.1"/>
    <property type="molecule type" value="Genomic_DNA"/>
</dbReference>
<accession>A0A1G6LVI7</accession>
<reference evidence="2" key="1">
    <citation type="submission" date="2016-09" db="EMBL/GenBank/DDBJ databases">
        <authorList>
            <person name="Varghese N."/>
            <person name="Submissions S."/>
        </authorList>
    </citation>
    <scope>NUCLEOTIDE SEQUENCE [LARGE SCALE GENOMIC DNA]</scope>
    <source>
        <strain evidence="2">TNe-862</strain>
    </source>
</reference>
<sequence length="312" mass="35841">MTREKPRPKWTPRLAKFLPSLRRTEEDINQNIFMFVEDISNPMPLHRTKKMGLSVQLSGTEDAQRRALQVLDDLSERSGHSAEDKLANAVDSLAKGIAWEGRVQFELIPRDDGTTFFHQFTTKRSLRIFGVVVQYLSLDDRQFWQSPALRWAPVSTMWHIDVPKELGGRRGHKCLLLGLRKFNNLGPRFLSTDMQSGGNPSNFDISAYVRSNNIFRFKLAHAWGWNCRDLSTDRTTEFYNMYRSAAAEKSQSILRSHIIAQINSLLKRLKIDCTISAEGLLTTEAAERMMHELVSGQLSFKEFLDIKYGTRT</sequence>
<evidence type="ECO:0000313" key="1">
    <source>
        <dbReference type="EMBL" id="SDC47097.1"/>
    </source>
</evidence>
<dbReference type="Proteomes" id="UP000198908">
    <property type="component" value="Unassembled WGS sequence"/>
</dbReference>
<protein>
    <submittedName>
        <fullName evidence="1">Uncharacterized protein</fullName>
    </submittedName>
</protein>
<name>A0A1G6LVI7_9BURK</name>
<dbReference type="RefSeq" id="WP_143189209.1">
    <property type="nucleotide sequence ID" value="NZ_FMYQ01000007.1"/>
</dbReference>